<name>A0A4S2D1K9_STEMA</name>
<sequence>MRRTLLTLGLLTAAGVSAAPPAASDLAPLAWLAGCWARDGADAGSGEQWSTPAGGTMFGIGRTVKGGRTVGFEFMQLRRQDDGALAFIAWPGGQDRTAFRAIRISAEEARFENLDNDFPQRVIYRRDGDTRLLARIEGAIGDPGKAVDFPMTRVACDTAPLPR</sequence>
<evidence type="ECO:0000256" key="1">
    <source>
        <dbReference type="SAM" id="SignalP"/>
    </source>
</evidence>
<protein>
    <recommendedName>
        <fullName evidence="2">DUF6265 domain-containing protein</fullName>
    </recommendedName>
</protein>
<proteinExistence type="predicted"/>
<organism evidence="3 4">
    <name type="scientific">Stenotrophomonas maltophilia</name>
    <name type="common">Pseudomonas maltophilia</name>
    <name type="synonym">Xanthomonas maltophilia</name>
    <dbReference type="NCBI Taxonomy" id="40324"/>
    <lineage>
        <taxon>Bacteria</taxon>
        <taxon>Pseudomonadati</taxon>
        <taxon>Pseudomonadota</taxon>
        <taxon>Gammaproteobacteria</taxon>
        <taxon>Lysobacterales</taxon>
        <taxon>Lysobacteraceae</taxon>
        <taxon>Stenotrophomonas</taxon>
        <taxon>Stenotrophomonas maltophilia group</taxon>
    </lineage>
</organism>
<feature type="signal peptide" evidence="1">
    <location>
        <begin position="1"/>
        <end position="18"/>
    </location>
</feature>
<dbReference type="Proteomes" id="UP000306631">
    <property type="component" value="Unassembled WGS sequence"/>
</dbReference>
<comment type="caution">
    <text evidence="3">The sequence shown here is derived from an EMBL/GenBank/DDBJ whole genome shotgun (WGS) entry which is preliminary data.</text>
</comment>
<feature type="domain" description="DUF6265" evidence="2">
    <location>
        <begin position="30"/>
        <end position="137"/>
    </location>
</feature>
<dbReference type="Pfam" id="PF19780">
    <property type="entry name" value="DUF6265"/>
    <property type="match status" value="1"/>
</dbReference>
<evidence type="ECO:0000259" key="2">
    <source>
        <dbReference type="Pfam" id="PF19780"/>
    </source>
</evidence>
<evidence type="ECO:0000313" key="3">
    <source>
        <dbReference type="EMBL" id="TGY35269.1"/>
    </source>
</evidence>
<dbReference type="AlphaFoldDB" id="A0A4S2D1K9"/>
<accession>A0A4S2D1K9</accession>
<evidence type="ECO:0000313" key="4">
    <source>
        <dbReference type="Proteomes" id="UP000306631"/>
    </source>
</evidence>
<dbReference type="InterPro" id="IPR046232">
    <property type="entry name" value="DUF6265"/>
</dbReference>
<reference evidence="3 4" key="1">
    <citation type="submission" date="2019-04" db="EMBL/GenBank/DDBJ databases">
        <title>Microbes associate with the intestines of laboratory mice.</title>
        <authorList>
            <person name="Navarre W."/>
            <person name="Wong E."/>
            <person name="Huang K."/>
            <person name="Tropini C."/>
            <person name="Ng K."/>
            <person name="Yu B."/>
        </authorList>
    </citation>
    <scope>NUCLEOTIDE SEQUENCE [LARGE SCALE GENOMIC DNA]</scope>
    <source>
        <strain evidence="3 4">NM62_B4-13</strain>
    </source>
</reference>
<feature type="chain" id="PRO_5020637034" description="DUF6265 domain-containing protein" evidence="1">
    <location>
        <begin position="19"/>
        <end position="163"/>
    </location>
</feature>
<keyword evidence="1" id="KW-0732">Signal</keyword>
<dbReference type="EMBL" id="SRYW01000004">
    <property type="protein sequence ID" value="TGY35269.1"/>
    <property type="molecule type" value="Genomic_DNA"/>
</dbReference>
<dbReference type="RefSeq" id="WP_136003947.1">
    <property type="nucleotide sequence ID" value="NZ_SRYW01000004.1"/>
</dbReference>
<gene>
    <name evidence="3" type="ORF">E5352_06005</name>
</gene>
<dbReference type="OrthoDB" id="5382295at2"/>